<feature type="transmembrane region" description="Helical" evidence="1">
    <location>
        <begin position="82"/>
        <end position="102"/>
    </location>
</feature>
<feature type="transmembrane region" description="Helical" evidence="1">
    <location>
        <begin position="123"/>
        <end position="151"/>
    </location>
</feature>
<reference evidence="2" key="1">
    <citation type="journal article" date="2019" name="MBio">
        <title>Virus Genomes from Deep Sea Sediments Expand the Ocean Megavirome and Support Independent Origins of Viral Gigantism.</title>
        <authorList>
            <person name="Backstrom D."/>
            <person name="Yutin N."/>
            <person name="Jorgensen S.L."/>
            <person name="Dharamshi J."/>
            <person name="Homa F."/>
            <person name="Zaremba-Niedwiedzka K."/>
            <person name="Spang A."/>
            <person name="Wolf Y.I."/>
            <person name="Koonin E.V."/>
            <person name="Ettema T.J."/>
        </authorList>
    </citation>
    <scope>NUCLEOTIDE SEQUENCE</scope>
</reference>
<feature type="transmembrane region" description="Helical" evidence="1">
    <location>
        <begin position="51"/>
        <end position="70"/>
    </location>
</feature>
<sequence length="337" mass="39387">MDSLSIQSENIEAYTYYDEPLLNNNKKKLNILSIIKFIKFCWTEFNNNSDLLSALLILIIDIVFFVGKWFPKFIPVLITEFSYTALCFLGLLSYPFQFIALIKKIGDIHMSIKYKNCYIATWNIFLVIIRIESIISILVYFVVGCCLIFKYNAIPDVVFKISIPIGFISIFTSLGKDILTFILNIWIAKKIKYIEIENDHQKLKLKIIYKLYTDKYYHNNVTCYNTVNLGLWIRSNMDVGTWRKLSKELIKRSEEEFIIMDDNLIFLKENLLKNIKIQRNMACIGIVLNIMGDISMGLCKMFPYSKLQATIDLVMAVLYDIRLLIKKSLQCMQRCGM</sequence>
<gene>
    <name evidence="2" type="ORF">LCMiAC01_02340</name>
</gene>
<keyword evidence="1" id="KW-1133">Transmembrane helix</keyword>
<accession>A0A481Z0G8</accession>
<evidence type="ECO:0000313" key="2">
    <source>
        <dbReference type="EMBL" id="QBK88557.1"/>
    </source>
</evidence>
<keyword evidence="1" id="KW-0812">Transmembrane</keyword>
<proteinExistence type="predicted"/>
<name>A0A481Z0G8_9VIRU</name>
<evidence type="ECO:0000256" key="1">
    <source>
        <dbReference type="SAM" id="Phobius"/>
    </source>
</evidence>
<dbReference type="EMBL" id="MK500392">
    <property type="protein sequence ID" value="QBK88557.1"/>
    <property type="molecule type" value="Genomic_DNA"/>
</dbReference>
<organism evidence="2">
    <name type="scientific">Mimivirus LCMiAC01</name>
    <dbReference type="NCBI Taxonomy" id="2506608"/>
    <lineage>
        <taxon>Viruses</taxon>
        <taxon>Varidnaviria</taxon>
        <taxon>Bamfordvirae</taxon>
        <taxon>Nucleocytoviricota</taxon>
        <taxon>Megaviricetes</taxon>
        <taxon>Imitervirales</taxon>
        <taxon>Mimiviridae</taxon>
        <taxon>Klosneuvirinae</taxon>
    </lineage>
</organism>
<feature type="transmembrane region" description="Helical" evidence="1">
    <location>
        <begin position="163"/>
        <end position="187"/>
    </location>
</feature>
<protein>
    <submittedName>
        <fullName evidence="2">Uncharacterized protein</fullName>
    </submittedName>
</protein>
<keyword evidence="1" id="KW-0472">Membrane</keyword>